<evidence type="ECO:0000313" key="2">
    <source>
        <dbReference type="Proteomes" id="UP000799755"/>
    </source>
</evidence>
<evidence type="ECO:0000313" key="1">
    <source>
        <dbReference type="EMBL" id="KAF2475389.1"/>
    </source>
</evidence>
<proteinExistence type="predicted"/>
<gene>
    <name evidence="1" type="ORF">BDR25DRAFT_350764</name>
</gene>
<sequence length="288" mass="31411">MREMLRTVLGGERRPAGSSRLALAMIQGCILSQLGHRIAARGTGRVSELTTSERALRLGVPLAPVTFRSRSRKAAITFTVVGIVLIPSNLVAVYLEKEVVSLPELGATSYTKKSELEAPASWYPPSARTPVCPVCPIALCSFLGEFLMQCLTKNLSSAQLYSYASAKLITYKEVHCHDTGILLVLKMREVTMSSTIYTGCGDRVDREMSRQGCNNPSREGHQIAYNWLGSARLPGNSGHSHPYCHKVVNEKSVSQSLAKSDLLASASAPSWLNSWIAGYRGLRVDEAR</sequence>
<protein>
    <submittedName>
        <fullName evidence="1">Uncharacterized protein</fullName>
    </submittedName>
</protein>
<name>A0ACB6R806_9PLEO</name>
<reference evidence="1" key="1">
    <citation type="journal article" date="2020" name="Stud. Mycol.">
        <title>101 Dothideomycetes genomes: a test case for predicting lifestyles and emergence of pathogens.</title>
        <authorList>
            <person name="Haridas S."/>
            <person name="Albert R."/>
            <person name="Binder M."/>
            <person name="Bloem J."/>
            <person name="Labutti K."/>
            <person name="Salamov A."/>
            <person name="Andreopoulos B."/>
            <person name="Baker S."/>
            <person name="Barry K."/>
            <person name="Bills G."/>
            <person name="Bluhm B."/>
            <person name="Cannon C."/>
            <person name="Castanera R."/>
            <person name="Culley D."/>
            <person name="Daum C."/>
            <person name="Ezra D."/>
            <person name="Gonzalez J."/>
            <person name="Henrissat B."/>
            <person name="Kuo A."/>
            <person name="Liang C."/>
            <person name="Lipzen A."/>
            <person name="Lutzoni F."/>
            <person name="Magnuson J."/>
            <person name="Mondo S."/>
            <person name="Nolan M."/>
            <person name="Ohm R."/>
            <person name="Pangilinan J."/>
            <person name="Park H.-J."/>
            <person name="Ramirez L."/>
            <person name="Alfaro M."/>
            <person name="Sun H."/>
            <person name="Tritt A."/>
            <person name="Yoshinaga Y."/>
            <person name="Zwiers L.-H."/>
            <person name="Turgeon B."/>
            <person name="Goodwin S."/>
            <person name="Spatafora J."/>
            <person name="Crous P."/>
            <person name="Grigoriev I."/>
        </authorList>
    </citation>
    <scope>NUCLEOTIDE SEQUENCE</scope>
    <source>
        <strain evidence="1">ATCC 200398</strain>
    </source>
</reference>
<organism evidence="1 2">
    <name type="scientific">Lindgomyces ingoldianus</name>
    <dbReference type="NCBI Taxonomy" id="673940"/>
    <lineage>
        <taxon>Eukaryota</taxon>
        <taxon>Fungi</taxon>
        <taxon>Dikarya</taxon>
        <taxon>Ascomycota</taxon>
        <taxon>Pezizomycotina</taxon>
        <taxon>Dothideomycetes</taxon>
        <taxon>Pleosporomycetidae</taxon>
        <taxon>Pleosporales</taxon>
        <taxon>Lindgomycetaceae</taxon>
        <taxon>Lindgomyces</taxon>
    </lineage>
</organism>
<comment type="caution">
    <text evidence="1">The sequence shown here is derived from an EMBL/GenBank/DDBJ whole genome shotgun (WGS) entry which is preliminary data.</text>
</comment>
<accession>A0ACB6R806</accession>
<dbReference type="Proteomes" id="UP000799755">
    <property type="component" value="Unassembled WGS sequence"/>
</dbReference>
<keyword evidence="2" id="KW-1185">Reference proteome</keyword>
<dbReference type="EMBL" id="MU003496">
    <property type="protein sequence ID" value="KAF2475389.1"/>
    <property type="molecule type" value="Genomic_DNA"/>
</dbReference>